<keyword evidence="3" id="KW-1185">Reference proteome</keyword>
<reference evidence="2 3" key="1">
    <citation type="journal article" date="2019" name="Genome Biol. Evol.">
        <title>Insights into the evolution of the New World diploid cottons (Gossypium, subgenus Houzingenia) based on genome sequencing.</title>
        <authorList>
            <person name="Grover C.E."/>
            <person name="Arick M.A. 2nd"/>
            <person name="Thrash A."/>
            <person name="Conover J.L."/>
            <person name="Sanders W.S."/>
            <person name="Peterson D.G."/>
            <person name="Frelichowski J.E."/>
            <person name="Scheffler J.A."/>
            <person name="Scheffler B.E."/>
            <person name="Wendel J.F."/>
        </authorList>
    </citation>
    <scope>NUCLEOTIDE SEQUENCE [LARGE SCALE GENOMIC DNA]</scope>
    <source>
        <strain evidence="2">185</strain>
        <tissue evidence="2">Leaf</tissue>
    </source>
</reference>
<evidence type="ECO:0000259" key="1">
    <source>
        <dbReference type="Pfam" id="PF00899"/>
    </source>
</evidence>
<proteinExistence type="predicted"/>
<dbReference type="Pfam" id="PF00899">
    <property type="entry name" value="ThiF"/>
    <property type="match status" value="1"/>
</dbReference>
<protein>
    <recommendedName>
        <fullName evidence="1">THIF-type NAD/FAD binding fold domain-containing protein</fullName>
    </recommendedName>
</protein>
<feature type="domain" description="THIF-type NAD/FAD binding fold" evidence="1">
    <location>
        <begin position="8"/>
        <end position="165"/>
    </location>
</feature>
<evidence type="ECO:0000313" key="3">
    <source>
        <dbReference type="Proteomes" id="UP000593577"/>
    </source>
</evidence>
<dbReference type="InterPro" id="IPR045886">
    <property type="entry name" value="ThiF/MoeB/HesA"/>
</dbReference>
<dbReference type="GO" id="GO:0045116">
    <property type="term" value="P:protein neddylation"/>
    <property type="evidence" value="ECO:0007669"/>
    <property type="project" value="TreeGrafter"/>
</dbReference>
<sequence length="293" mass="32890">MAEPKTKYDRQLRIWGEQGQAALEKASICLLNCGPTGSETLKNLVLGGVGSITIVDGSKVEFGDLGNNFMVDDSSLGQSKAKCVCSFLQELNDAVKAKFIEEYPEALIDTNPSFFSQFTLVVATQLVEESMVKLDRICRQENVMLIFARSYGLTGLVRISVKEHTVIESKPDHFLDDLRLNNPWPELRGFAEAIDLNVQDPVAHKHIPYVVILVKMADEWRTSHGGTLPSTREQKREFKELLKARMAATDEDNYKEAIDASFKLFAPQGITSCRSSLQMKVVGRYHLRGRYQI</sequence>
<organism evidence="2 3">
    <name type="scientific">Gossypium aridum</name>
    <name type="common">American cotton</name>
    <name type="synonym">Erioxylum aridum</name>
    <dbReference type="NCBI Taxonomy" id="34290"/>
    <lineage>
        <taxon>Eukaryota</taxon>
        <taxon>Viridiplantae</taxon>
        <taxon>Streptophyta</taxon>
        <taxon>Embryophyta</taxon>
        <taxon>Tracheophyta</taxon>
        <taxon>Spermatophyta</taxon>
        <taxon>Magnoliopsida</taxon>
        <taxon>eudicotyledons</taxon>
        <taxon>Gunneridae</taxon>
        <taxon>Pentapetalae</taxon>
        <taxon>rosids</taxon>
        <taxon>malvids</taxon>
        <taxon>Malvales</taxon>
        <taxon>Malvaceae</taxon>
        <taxon>Malvoideae</taxon>
        <taxon>Gossypium</taxon>
    </lineage>
</organism>
<dbReference type="PANTHER" id="PTHR10953">
    <property type="entry name" value="UBIQUITIN-ACTIVATING ENZYME E1"/>
    <property type="match status" value="1"/>
</dbReference>
<gene>
    <name evidence="2" type="ORF">Goari_024040</name>
</gene>
<dbReference type="InterPro" id="IPR035985">
    <property type="entry name" value="Ubiquitin-activating_enz"/>
</dbReference>
<dbReference type="InterPro" id="IPR000594">
    <property type="entry name" value="ThiF_NAD_FAD-bd"/>
</dbReference>
<dbReference type="GO" id="GO:0005737">
    <property type="term" value="C:cytoplasm"/>
    <property type="evidence" value="ECO:0007669"/>
    <property type="project" value="TreeGrafter"/>
</dbReference>
<dbReference type="Gene3D" id="3.40.50.720">
    <property type="entry name" value="NAD(P)-binding Rossmann-like Domain"/>
    <property type="match status" value="1"/>
</dbReference>
<accession>A0A7J8X4X9</accession>
<name>A0A7J8X4X9_GOSAI</name>
<dbReference type="FunFam" id="3.40.50.720:FF:000337">
    <property type="entry name" value="NEDD8-activating enzyme E1 regulatory subunit"/>
    <property type="match status" value="1"/>
</dbReference>
<evidence type="ECO:0000313" key="2">
    <source>
        <dbReference type="EMBL" id="MBA0682313.1"/>
    </source>
</evidence>
<dbReference type="GO" id="GO:0019781">
    <property type="term" value="F:NEDD8 activating enzyme activity"/>
    <property type="evidence" value="ECO:0007669"/>
    <property type="project" value="TreeGrafter"/>
</dbReference>
<dbReference type="EMBL" id="JABFAA010000005">
    <property type="protein sequence ID" value="MBA0682313.1"/>
    <property type="molecule type" value="Genomic_DNA"/>
</dbReference>
<dbReference type="PANTHER" id="PTHR10953:SF29">
    <property type="entry name" value="NEDD8-ACTIVATING ENZYME E1 REGULATORY SUBUNIT"/>
    <property type="match status" value="1"/>
</dbReference>
<dbReference type="Proteomes" id="UP000593577">
    <property type="component" value="Unassembled WGS sequence"/>
</dbReference>
<dbReference type="SUPFAM" id="SSF69572">
    <property type="entry name" value="Activating enzymes of the ubiquitin-like proteins"/>
    <property type="match status" value="1"/>
</dbReference>
<comment type="caution">
    <text evidence="2">The sequence shown here is derived from an EMBL/GenBank/DDBJ whole genome shotgun (WGS) entry which is preliminary data.</text>
</comment>
<dbReference type="AlphaFoldDB" id="A0A7J8X4X9"/>